<organism evidence="1 2">
    <name type="scientific">Cerrena zonata</name>
    <dbReference type="NCBI Taxonomy" id="2478898"/>
    <lineage>
        <taxon>Eukaryota</taxon>
        <taxon>Fungi</taxon>
        <taxon>Dikarya</taxon>
        <taxon>Basidiomycota</taxon>
        <taxon>Agaricomycotina</taxon>
        <taxon>Agaricomycetes</taxon>
        <taxon>Polyporales</taxon>
        <taxon>Cerrenaceae</taxon>
        <taxon>Cerrena</taxon>
    </lineage>
</organism>
<reference evidence="1 2" key="1">
    <citation type="submission" date="2022-09" db="EMBL/GenBank/DDBJ databases">
        <authorList>
            <person name="Palmer J.M."/>
        </authorList>
    </citation>
    <scope>NUCLEOTIDE SEQUENCE [LARGE SCALE GENOMIC DNA]</scope>
    <source>
        <strain evidence="1 2">DSM 7382</strain>
    </source>
</reference>
<accession>A0AAW0FZ72</accession>
<evidence type="ECO:0000313" key="1">
    <source>
        <dbReference type="EMBL" id="KAK7684617.1"/>
    </source>
</evidence>
<proteinExistence type="predicted"/>
<dbReference type="AlphaFoldDB" id="A0AAW0FZ72"/>
<protein>
    <submittedName>
        <fullName evidence="1">Uncharacterized protein</fullName>
    </submittedName>
</protein>
<dbReference type="Proteomes" id="UP001385951">
    <property type="component" value="Unassembled WGS sequence"/>
</dbReference>
<sequence>MLDPKDQDFESIIEPKQGIAIKDIDDGNDNLSDYTLNWSASTRFANVEILR</sequence>
<comment type="caution">
    <text evidence="1">The sequence shown here is derived from an EMBL/GenBank/DDBJ whole genome shotgun (WGS) entry which is preliminary data.</text>
</comment>
<keyword evidence="2" id="KW-1185">Reference proteome</keyword>
<name>A0AAW0FZ72_9APHY</name>
<dbReference type="EMBL" id="JASBNA010000024">
    <property type="protein sequence ID" value="KAK7684617.1"/>
    <property type="molecule type" value="Genomic_DNA"/>
</dbReference>
<gene>
    <name evidence="1" type="ORF">QCA50_012198</name>
</gene>
<evidence type="ECO:0000313" key="2">
    <source>
        <dbReference type="Proteomes" id="UP001385951"/>
    </source>
</evidence>